<reference evidence="1 2" key="1">
    <citation type="submission" date="2019-11" db="EMBL/GenBank/DDBJ databases">
        <title>Whole genome shotgun sequencing (WGS) data from Adlercreutzia equolifaciens ResAG-91, Eggerthella lenta MRI-F36, MRI-F37, MRI-F40, ResAG-49, ResAG-88, ResAG-121, ResAG-145, and Gordonibacter sp. ResAG-5, ResAG-26, ResAG-43, ResAG-50, ResAG-59.</title>
        <authorList>
            <person name="Stoll D.A."/>
            <person name="Danylec N."/>
            <person name="Franz C.M.A.P."/>
            <person name="Huch M."/>
        </authorList>
    </citation>
    <scope>NUCLEOTIDE SEQUENCE [LARGE SCALE GENOMIC DNA]</scope>
    <source>
        <strain evidence="1 2">ResAG-91</strain>
    </source>
</reference>
<keyword evidence="2" id="KW-1185">Reference proteome</keyword>
<comment type="caution">
    <text evidence="1">The sequence shown here is derived from an EMBL/GenBank/DDBJ whole genome shotgun (WGS) entry which is preliminary data.</text>
</comment>
<proteinExistence type="predicted"/>
<gene>
    <name evidence="1" type="ORF">GO707_04025</name>
</gene>
<dbReference type="AlphaFoldDB" id="A0A7K1T428"/>
<organism evidence="1 2">
    <name type="scientific">Adlercreutzia rubneri</name>
    <dbReference type="NCBI Taxonomy" id="2916441"/>
    <lineage>
        <taxon>Bacteria</taxon>
        <taxon>Bacillati</taxon>
        <taxon>Actinomycetota</taxon>
        <taxon>Coriobacteriia</taxon>
        <taxon>Eggerthellales</taxon>
        <taxon>Eggerthellaceae</taxon>
        <taxon>Adlercreutzia</taxon>
    </lineage>
</organism>
<evidence type="ECO:0000313" key="2">
    <source>
        <dbReference type="Proteomes" id="UP000488839"/>
    </source>
</evidence>
<sequence>MAAQEATEFVAFSNARMFNYVVSKEDVCQKLVERILGIEVDRIEFEAEEHSIQPGLQGHGVRLDVYARGGGKSFDVEMQAQTEFYIGCRLRYYQSVIDYDLLRKGMEYGDLPFSYIIFLCVNDPLGSGLPVYTVAPQCEEMPECHLEMRCKWLVLNGSAWAQEEDEGLRALLKYIESGIVTEGDELVKQIDRLVLEANNDERVKGEMISVSTVEENAERRVRMAKKFYREEGLEEGRAEGRAQETARITALVSRLVADGREGDLVLLEDPEKLRLLLSEYSL</sequence>
<dbReference type="Proteomes" id="UP000488839">
    <property type="component" value="Unassembled WGS sequence"/>
</dbReference>
<evidence type="ECO:0008006" key="3">
    <source>
        <dbReference type="Google" id="ProtNLM"/>
    </source>
</evidence>
<evidence type="ECO:0000313" key="1">
    <source>
        <dbReference type="EMBL" id="MVN58397.1"/>
    </source>
</evidence>
<dbReference type="RefSeq" id="WP_114538580.1">
    <property type="nucleotide sequence ID" value="NZ_WPOO01000004.1"/>
</dbReference>
<name>A0A7K1T428_9ACTN</name>
<dbReference type="Pfam" id="PF12784">
    <property type="entry name" value="PDDEXK_2"/>
    <property type="match status" value="1"/>
</dbReference>
<protein>
    <recommendedName>
        <fullName evidence="3">Rpn family recombination-promoting nuclease/putative transposase</fullName>
    </recommendedName>
</protein>
<dbReference type="EMBL" id="WPOO01000004">
    <property type="protein sequence ID" value="MVN58397.1"/>
    <property type="molecule type" value="Genomic_DNA"/>
</dbReference>
<accession>A0A7K1T428</accession>